<keyword evidence="1" id="KW-0732">Signal</keyword>
<comment type="caution">
    <text evidence="2">The sequence shown here is derived from an EMBL/GenBank/DDBJ whole genome shotgun (WGS) entry which is preliminary data.</text>
</comment>
<feature type="chain" id="PRO_5022912676" description="Porin family protein" evidence="1">
    <location>
        <begin position="21"/>
        <end position="191"/>
    </location>
</feature>
<organism evidence="2 3">
    <name type="scientific">Phaeodactylibacter luteus</name>
    <dbReference type="NCBI Taxonomy" id="1564516"/>
    <lineage>
        <taxon>Bacteria</taxon>
        <taxon>Pseudomonadati</taxon>
        <taxon>Bacteroidota</taxon>
        <taxon>Saprospiria</taxon>
        <taxon>Saprospirales</taxon>
        <taxon>Haliscomenobacteraceae</taxon>
        <taxon>Phaeodactylibacter</taxon>
    </lineage>
</organism>
<dbReference type="Proteomes" id="UP000321580">
    <property type="component" value="Unassembled WGS sequence"/>
</dbReference>
<dbReference type="EMBL" id="VOOR01000008">
    <property type="protein sequence ID" value="TXB66277.1"/>
    <property type="molecule type" value="Genomic_DNA"/>
</dbReference>
<proteinExistence type="predicted"/>
<keyword evidence="3" id="KW-1185">Reference proteome</keyword>
<protein>
    <recommendedName>
        <fullName evidence="4">Porin family protein</fullName>
    </recommendedName>
</protein>
<evidence type="ECO:0000256" key="1">
    <source>
        <dbReference type="SAM" id="SignalP"/>
    </source>
</evidence>
<dbReference type="OrthoDB" id="1493334at2"/>
<evidence type="ECO:0000313" key="3">
    <source>
        <dbReference type="Proteomes" id="UP000321580"/>
    </source>
</evidence>
<name>A0A5C6RVZ4_9BACT</name>
<sequence length="191" mass="21192">MRKITLLFGTLLMLAVSAQAQQREQTLLGSPEVRLSGIWGSFDHSYAYFSDDFAYARGGSIGIEISRSLIVAYAGNEFRQYPVVGNSGDRFDLQYDGLLLGYTPNSYRAIHPRFNLFGGSGRARLGESEHDNVFVLKPSVGIELNTTQWFRVGLEAGYRFIAYDDFDRAAGADLSSPFVNIALRLGLSWGK</sequence>
<gene>
    <name evidence="2" type="ORF">FRY97_05545</name>
</gene>
<reference evidence="2 3" key="1">
    <citation type="submission" date="2019-08" db="EMBL/GenBank/DDBJ databases">
        <title>Genome of Phaeodactylibacter luteus.</title>
        <authorList>
            <person name="Bowman J.P."/>
        </authorList>
    </citation>
    <scope>NUCLEOTIDE SEQUENCE [LARGE SCALE GENOMIC DNA]</scope>
    <source>
        <strain evidence="2 3">KCTC 42180</strain>
    </source>
</reference>
<evidence type="ECO:0008006" key="4">
    <source>
        <dbReference type="Google" id="ProtNLM"/>
    </source>
</evidence>
<feature type="signal peptide" evidence="1">
    <location>
        <begin position="1"/>
        <end position="20"/>
    </location>
</feature>
<evidence type="ECO:0000313" key="2">
    <source>
        <dbReference type="EMBL" id="TXB66277.1"/>
    </source>
</evidence>
<accession>A0A5C6RVZ4</accession>
<dbReference type="AlphaFoldDB" id="A0A5C6RVZ4"/>
<dbReference type="RefSeq" id="WP_147166446.1">
    <property type="nucleotide sequence ID" value="NZ_VOOR01000008.1"/>
</dbReference>